<dbReference type="AlphaFoldDB" id="A0A9Q1F653"/>
<feature type="region of interest" description="Disordered" evidence="1">
    <location>
        <begin position="1"/>
        <end position="41"/>
    </location>
</feature>
<name>A0A9Q1F653_SYNKA</name>
<comment type="caution">
    <text evidence="2">The sequence shown here is derived from an EMBL/GenBank/DDBJ whole genome shotgun (WGS) entry which is preliminary data.</text>
</comment>
<organism evidence="2 3">
    <name type="scientific">Synaphobranchus kaupii</name>
    <name type="common">Kaup's arrowtooth eel</name>
    <dbReference type="NCBI Taxonomy" id="118154"/>
    <lineage>
        <taxon>Eukaryota</taxon>
        <taxon>Metazoa</taxon>
        <taxon>Chordata</taxon>
        <taxon>Craniata</taxon>
        <taxon>Vertebrata</taxon>
        <taxon>Euteleostomi</taxon>
        <taxon>Actinopterygii</taxon>
        <taxon>Neopterygii</taxon>
        <taxon>Teleostei</taxon>
        <taxon>Anguilliformes</taxon>
        <taxon>Synaphobranchidae</taxon>
        <taxon>Synaphobranchus</taxon>
    </lineage>
</organism>
<evidence type="ECO:0000256" key="1">
    <source>
        <dbReference type="SAM" id="MobiDB-lite"/>
    </source>
</evidence>
<accession>A0A9Q1F653</accession>
<gene>
    <name evidence="2" type="ORF">SKAU_G00233060</name>
</gene>
<dbReference type="EMBL" id="JAINUF010000008">
    <property type="protein sequence ID" value="KAJ8351830.1"/>
    <property type="molecule type" value="Genomic_DNA"/>
</dbReference>
<protein>
    <submittedName>
        <fullName evidence="2">Uncharacterized protein</fullName>
    </submittedName>
</protein>
<evidence type="ECO:0000313" key="2">
    <source>
        <dbReference type="EMBL" id="KAJ8351830.1"/>
    </source>
</evidence>
<keyword evidence="3" id="KW-1185">Reference proteome</keyword>
<evidence type="ECO:0000313" key="3">
    <source>
        <dbReference type="Proteomes" id="UP001152622"/>
    </source>
</evidence>
<proteinExistence type="predicted"/>
<feature type="compositionally biased region" description="Polar residues" evidence="1">
    <location>
        <begin position="1"/>
        <end position="10"/>
    </location>
</feature>
<sequence>MGLPSSQTRPGSKVTRHNQPAPPSSVRSDLGPRLPSRPTGSLNTIASWTVANYNRPCTQGSLGHPGPAVLPKLFPPLSPLPHGFWQHRNHHTIATLTPASATLNPSILSPLPSGIWQGPNYHNQDTPPPPSIGRLAPAILPEPLPEGTLASPLPTGICPRPIRPIILLDHLEVLPNFHSIHHLPFPTLNLLTISSFITYSSTASSLCTSTF</sequence>
<dbReference type="Proteomes" id="UP001152622">
    <property type="component" value="Chromosome 8"/>
</dbReference>
<reference evidence="2" key="1">
    <citation type="journal article" date="2023" name="Science">
        <title>Genome structures resolve the early diversification of teleost fishes.</title>
        <authorList>
            <person name="Parey E."/>
            <person name="Louis A."/>
            <person name="Montfort J."/>
            <person name="Bouchez O."/>
            <person name="Roques C."/>
            <person name="Iampietro C."/>
            <person name="Lluch J."/>
            <person name="Castinel A."/>
            <person name="Donnadieu C."/>
            <person name="Desvignes T."/>
            <person name="Floi Bucao C."/>
            <person name="Jouanno E."/>
            <person name="Wen M."/>
            <person name="Mejri S."/>
            <person name="Dirks R."/>
            <person name="Jansen H."/>
            <person name="Henkel C."/>
            <person name="Chen W.J."/>
            <person name="Zahm M."/>
            <person name="Cabau C."/>
            <person name="Klopp C."/>
            <person name="Thompson A.W."/>
            <person name="Robinson-Rechavi M."/>
            <person name="Braasch I."/>
            <person name="Lecointre G."/>
            <person name="Bobe J."/>
            <person name="Postlethwait J.H."/>
            <person name="Berthelot C."/>
            <person name="Roest Crollius H."/>
            <person name="Guiguen Y."/>
        </authorList>
    </citation>
    <scope>NUCLEOTIDE SEQUENCE</scope>
    <source>
        <strain evidence="2">WJC10195</strain>
    </source>
</reference>